<dbReference type="EMBL" id="BMGJ01000007">
    <property type="protein sequence ID" value="GGD64955.1"/>
    <property type="molecule type" value="Genomic_DNA"/>
</dbReference>
<comment type="caution">
    <text evidence="1">The sequence shown here is derived from an EMBL/GenBank/DDBJ whole genome shotgun (WGS) entry which is preliminary data.</text>
</comment>
<sequence length="122" mass="13682">MLEHGEYKLELQGQVLHTWPEGSFNRPGLLRYQRGVLAAAGPVENWILFEHPKNVAAVTNEAMDALGETYKLISQHGCIGIACEVGPLFKDRINQGFRPLLDIPLLASDNERELEEFIAKLL</sequence>
<name>A0ABQ1RDP9_9ALTE</name>
<dbReference type="Proteomes" id="UP000614272">
    <property type="component" value="Unassembled WGS sequence"/>
</dbReference>
<dbReference type="RefSeq" id="WP_099034354.1">
    <property type="nucleotide sequence ID" value="NZ_BMGJ01000007.1"/>
</dbReference>
<evidence type="ECO:0000313" key="2">
    <source>
        <dbReference type="Proteomes" id="UP000614272"/>
    </source>
</evidence>
<accession>A0ABQ1RDP9</accession>
<proteinExistence type="predicted"/>
<keyword evidence="2" id="KW-1185">Reference proteome</keyword>
<reference evidence="2" key="1">
    <citation type="journal article" date="2019" name="Int. J. Syst. Evol. Microbiol.">
        <title>The Global Catalogue of Microorganisms (GCM) 10K type strain sequencing project: providing services to taxonomists for standard genome sequencing and annotation.</title>
        <authorList>
            <consortium name="The Broad Institute Genomics Platform"/>
            <consortium name="The Broad Institute Genome Sequencing Center for Infectious Disease"/>
            <person name="Wu L."/>
            <person name="Ma J."/>
        </authorList>
    </citation>
    <scope>NUCLEOTIDE SEQUENCE [LARGE SCALE GENOMIC DNA]</scope>
    <source>
        <strain evidence="2">CGMCC 1.12923</strain>
    </source>
</reference>
<organism evidence="1 2">
    <name type="scientific">Lacimicrobium alkaliphilum</name>
    <dbReference type="NCBI Taxonomy" id="1526571"/>
    <lineage>
        <taxon>Bacteria</taxon>
        <taxon>Pseudomonadati</taxon>
        <taxon>Pseudomonadota</taxon>
        <taxon>Gammaproteobacteria</taxon>
        <taxon>Alteromonadales</taxon>
        <taxon>Alteromonadaceae</taxon>
        <taxon>Lacimicrobium</taxon>
    </lineage>
</organism>
<protein>
    <submittedName>
        <fullName evidence="1">Uncharacterized protein</fullName>
    </submittedName>
</protein>
<evidence type="ECO:0000313" key="1">
    <source>
        <dbReference type="EMBL" id="GGD64955.1"/>
    </source>
</evidence>
<gene>
    <name evidence="1" type="ORF">GCM10011357_20370</name>
</gene>